<dbReference type="CDD" id="cd12117">
    <property type="entry name" value="A_NRPS_Srf_like"/>
    <property type="match status" value="1"/>
</dbReference>
<dbReference type="InterPro" id="IPR001242">
    <property type="entry name" value="Condensation_dom"/>
</dbReference>
<dbReference type="GO" id="GO:0043041">
    <property type="term" value="P:amino acid activation for nonribosomal peptide biosynthetic process"/>
    <property type="evidence" value="ECO:0007669"/>
    <property type="project" value="TreeGrafter"/>
</dbReference>
<evidence type="ECO:0000313" key="11">
    <source>
        <dbReference type="EMBL" id="EPH41854.1"/>
    </source>
</evidence>
<dbReference type="InterPro" id="IPR025110">
    <property type="entry name" value="AMP-bd_C"/>
</dbReference>
<dbReference type="PROSITE" id="PS00455">
    <property type="entry name" value="AMP_BINDING"/>
    <property type="match status" value="2"/>
</dbReference>
<evidence type="ECO:0000256" key="1">
    <source>
        <dbReference type="ARBA" id="ARBA00001957"/>
    </source>
</evidence>
<dbReference type="GO" id="GO:0072330">
    <property type="term" value="P:monocarboxylic acid biosynthetic process"/>
    <property type="evidence" value="ECO:0007669"/>
    <property type="project" value="UniProtKB-ARBA"/>
</dbReference>
<dbReference type="SMART" id="SM00823">
    <property type="entry name" value="PKS_PP"/>
    <property type="match status" value="3"/>
</dbReference>
<dbReference type="CDD" id="cd05930">
    <property type="entry name" value="A_NRPS"/>
    <property type="match status" value="1"/>
</dbReference>
<dbReference type="SUPFAM" id="SSF52777">
    <property type="entry name" value="CoA-dependent acyltransferases"/>
    <property type="match status" value="8"/>
</dbReference>
<dbReference type="Gene3D" id="1.10.1200.10">
    <property type="entry name" value="ACP-like"/>
    <property type="match status" value="3"/>
</dbReference>
<dbReference type="InterPro" id="IPR016039">
    <property type="entry name" value="Thiolase-like"/>
</dbReference>
<dbReference type="GO" id="GO:0017000">
    <property type="term" value="P:antibiotic biosynthetic process"/>
    <property type="evidence" value="ECO:0007669"/>
    <property type="project" value="UniProtKB-KW"/>
</dbReference>
<organism evidence="11 12">
    <name type="scientific">Streptomyces aurantiacus JA 4570</name>
    <dbReference type="NCBI Taxonomy" id="1286094"/>
    <lineage>
        <taxon>Bacteria</taxon>
        <taxon>Bacillati</taxon>
        <taxon>Actinomycetota</taxon>
        <taxon>Actinomycetes</taxon>
        <taxon>Kitasatosporales</taxon>
        <taxon>Streptomycetaceae</taxon>
        <taxon>Streptomyces</taxon>
        <taxon>Streptomyces aurantiacus group</taxon>
    </lineage>
</organism>
<feature type="domain" description="Ketosynthase family 3 (KS3)" evidence="10">
    <location>
        <begin position="1"/>
        <end position="409"/>
    </location>
</feature>
<dbReference type="Pfam" id="PF02801">
    <property type="entry name" value="Ketoacyl-synt_C"/>
    <property type="match status" value="1"/>
</dbReference>
<dbReference type="FunFam" id="3.40.50.12780:FF:000012">
    <property type="entry name" value="Non-ribosomal peptide synthetase"/>
    <property type="match status" value="1"/>
</dbReference>
<protein>
    <submittedName>
        <fullName evidence="11">Putative Linear gramicidin synthase subunit C</fullName>
    </submittedName>
</protein>
<dbReference type="InterPro" id="IPR009081">
    <property type="entry name" value="PP-bd_ACP"/>
</dbReference>
<dbReference type="PROSITE" id="PS00012">
    <property type="entry name" value="PHOSPHOPANTETHEINE"/>
    <property type="match status" value="2"/>
</dbReference>
<dbReference type="GO" id="GO:0005829">
    <property type="term" value="C:cytosol"/>
    <property type="evidence" value="ECO:0007669"/>
    <property type="project" value="TreeGrafter"/>
</dbReference>
<keyword evidence="6" id="KW-0677">Repeat</keyword>
<dbReference type="InterPro" id="IPR014030">
    <property type="entry name" value="Ketoacyl_synth_N"/>
</dbReference>
<keyword evidence="4" id="KW-0597">Phosphoprotein</keyword>
<comment type="caution">
    <text evidence="11">The sequence shown here is derived from an EMBL/GenBank/DDBJ whole genome shotgun (WGS) entry which is preliminary data.</text>
</comment>
<dbReference type="Pfam" id="PF00550">
    <property type="entry name" value="PP-binding"/>
    <property type="match status" value="3"/>
</dbReference>
<dbReference type="InterPro" id="IPR036736">
    <property type="entry name" value="ACP-like_sf"/>
</dbReference>
<keyword evidence="7" id="KW-0045">Antibiotic biosynthesis</keyword>
<dbReference type="SUPFAM" id="SSF47336">
    <property type="entry name" value="ACP-like"/>
    <property type="match status" value="3"/>
</dbReference>
<evidence type="ECO:0000256" key="5">
    <source>
        <dbReference type="ARBA" id="ARBA00022679"/>
    </source>
</evidence>
<dbReference type="GO" id="GO:0008610">
    <property type="term" value="P:lipid biosynthetic process"/>
    <property type="evidence" value="ECO:0007669"/>
    <property type="project" value="UniProtKB-ARBA"/>
</dbReference>
<dbReference type="Gene3D" id="3.30.300.30">
    <property type="match status" value="2"/>
</dbReference>
<dbReference type="Gene3D" id="3.30.70.3290">
    <property type="match status" value="1"/>
</dbReference>
<dbReference type="InterPro" id="IPR032821">
    <property type="entry name" value="PKS_assoc"/>
</dbReference>
<dbReference type="InterPro" id="IPR000873">
    <property type="entry name" value="AMP-dep_synth/lig_dom"/>
</dbReference>
<dbReference type="Pfam" id="PF00668">
    <property type="entry name" value="Condensation"/>
    <property type="match status" value="4"/>
</dbReference>
<dbReference type="Gene3D" id="3.40.50.980">
    <property type="match status" value="2"/>
</dbReference>
<dbReference type="GO" id="GO:0016747">
    <property type="term" value="F:acyltransferase activity, transferring groups other than amino-acyl groups"/>
    <property type="evidence" value="ECO:0007669"/>
    <property type="project" value="UniProtKB-ARBA"/>
</dbReference>
<dbReference type="Gene3D" id="3.30.559.30">
    <property type="entry name" value="Nonribosomal peptide synthetase, condensation domain"/>
    <property type="match status" value="4"/>
</dbReference>
<accession>S3ZGQ6</accession>
<keyword evidence="5" id="KW-0808">Transferase</keyword>
<dbReference type="NCBIfam" id="TIGR01733">
    <property type="entry name" value="AA-adenyl-dom"/>
    <property type="match status" value="2"/>
</dbReference>
<comment type="cofactor">
    <cofactor evidence="1">
        <name>pantetheine 4'-phosphate</name>
        <dbReference type="ChEBI" id="CHEBI:47942"/>
    </cofactor>
</comment>
<dbReference type="FunFam" id="3.30.300.30:FF:000010">
    <property type="entry name" value="Enterobactin synthetase component F"/>
    <property type="match status" value="1"/>
</dbReference>
<dbReference type="PANTHER" id="PTHR45527">
    <property type="entry name" value="NONRIBOSOMAL PEPTIDE SYNTHETASE"/>
    <property type="match status" value="1"/>
</dbReference>
<dbReference type="InterPro" id="IPR010060">
    <property type="entry name" value="NRPS_synth"/>
</dbReference>
<dbReference type="InterPro" id="IPR020806">
    <property type="entry name" value="PKS_PP-bd"/>
</dbReference>
<dbReference type="CDD" id="cd19531">
    <property type="entry name" value="LCL_NRPS-like"/>
    <property type="match status" value="1"/>
</dbReference>
<evidence type="ECO:0000259" key="9">
    <source>
        <dbReference type="PROSITE" id="PS50075"/>
    </source>
</evidence>
<dbReference type="PROSITE" id="PS50075">
    <property type="entry name" value="CARRIER"/>
    <property type="match status" value="3"/>
</dbReference>
<dbReference type="Gene3D" id="3.40.47.10">
    <property type="match status" value="1"/>
</dbReference>
<keyword evidence="12" id="KW-1185">Reference proteome</keyword>
<dbReference type="NCBIfam" id="TIGR01720">
    <property type="entry name" value="NRPS-para261"/>
    <property type="match status" value="1"/>
</dbReference>
<name>S3ZGQ6_9ACTN</name>
<evidence type="ECO:0000313" key="12">
    <source>
        <dbReference type="Proteomes" id="UP000014629"/>
    </source>
</evidence>
<evidence type="ECO:0000256" key="4">
    <source>
        <dbReference type="ARBA" id="ARBA00022553"/>
    </source>
</evidence>
<evidence type="ECO:0000256" key="8">
    <source>
        <dbReference type="SAM" id="MobiDB-lite"/>
    </source>
</evidence>
<reference evidence="11 12" key="1">
    <citation type="submission" date="2013-02" db="EMBL/GenBank/DDBJ databases">
        <title>Draft Genome Sequence of Streptomyces aurantiacus, Which Produces Setomimycin.</title>
        <authorList>
            <person name="Gruening B.A."/>
            <person name="Praeg A."/>
            <person name="Erxleben A."/>
            <person name="Guenther S."/>
            <person name="Mueller M."/>
        </authorList>
    </citation>
    <scope>NUCLEOTIDE SEQUENCE [LARGE SCALE GENOMIC DNA]</scope>
    <source>
        <strain evidence="11 12">JA 4570</strain>
    </source>
</reference>
<dbReference type="Pfam" id="PF13193">
    <property type="entry name" value="AMP-binding_C"/>
    <property type="match status" value="2"/>
</dbReference>
<dbReference type="InterPro" id="IPR006162">
    <property type="entry name" value="Ppantetheine_attach_site"/>
</dbReference>
<dbReference type="Pfam" id="PF16197">
    <property type="entry name" value="KAsynt_C_assoc"/>
    <property type="match status" value="1"/>
</dbReference>
<evidence type="ECO:0000256" key="7">
    <source>
        <dbReference type="ARBA" id="ARBA00023194"/>
    </source>
</evidence>
<dbReference type="FunFam" id="1.10.1200.10:FF:000016">
    <property type="entry name" value="Non-ribosomal peptide synthase"/>
    <property type="match status" value="1"/>
</dbReference>
<dbReference type="CDD" id="cd00833">
    <property type="entry name" value="PKS"/>
    <property type="match status" value="1"/>
</dbReference>
<dbReference type="PANTHER" id="PTHR45527:SF1">
    <property type="entry name" value="FATTY ACID SYNTHASE"/>
    <property type="match status" value="1"/>
</dbReference>
<feature type="region of interest" description="Disordered" evidence="8">
    <location>
        <begin position="1229"/>
        <end position="1262"/>
    </location>
</feature>
<dbReference type="FunFam" id="2.30.38.10:FF:000001">
    <property type="entry name" value="Non-ribosomal peptide synthetase PvdI"/>
    <property type="match status" value="1"/>
</dbReference>
<dbReference type="Gene3D" id="3.30.559.10">
    <property type="entry name" value="Chloramphenicol acetyltransferase-like domain"/>
    <property type="match status" value="4"/>
</dbReference>
<feature type="domain" description="Carrier" evidence="9">
    <location>
        <begin position="2792"/>
        <end position="2866"/>
    </location>
</feature>
<proteinExistence type="inferred from homology"/>
<evidence type="ECO:0000256" key="2">
    <source>
        <dbReference type="ARBA" id="ARBA00006432"/>
    </source>
</evidence>
<dbReference type="Pfam" id="PF00109">
    <property type="entry name" value="ketoacyl-synt"/>
    <property type="match status" value="1"/>
</dbReference>
<feature type="compositionally biased region" description="Low complexity" evidence="8">
    <location>
        <begin position="1231"/>
        <end position="1254"/>
    </location>
</feature>
<feature type="domain" description="Carrier" evidence="9">
    <location>
        <begin position="1773"/>
        <end position="1848"/>
    </location>
</feature>
<dbReference type="InterPro" id="IPR023213">
    <property type="entry name" value="CAT-like_dom_sf"/>
</dbReference>
<dbReference type="InterPro" id="IPR020845">
    <property type="entry name" value="AMP-binding_CS"/>
</dbReference>
<evidence type="ECO:0000259" key="10">
    <source>
        <dbReference type="PROSITE" id="PS52004"/>
    </source>
</evidence>
<dbReference type="FunFam" id="1.10.1200.10:FF:000005">
    <property type="entry name" value="Nonribosomal peptide synthetase 1"/>
    <property type="match status" value="1"/>
</dbReference>
<keyword evidence="3" id="KW-0596">Phosphopantetheine</keyword>
<comment type="similarity">
    <text evidence="2">Belongs to the ATP-dependent AMP-binding enzyme family.</text>
</comment>
<dbReference type="InterPro" id="IPR014031">
    <property type="entry name" value="Ketoacyl_synth_C"/>
</dbReference>
<dbReference type="EMBL" id="AOPZ01000278">
    <property type="protein sequence ID" value="EPH41854.1"/>
    <property type="molecule type" value="Genomic_DNA"/>
</dbReference>
<dbReference type="SUPFAM" id="SSF53901">
    <property type="entry name" value="Thiolase-like"/>
    <property type="match status" value="1"/>
</dbReference>
<dbReference type="SUPFAM" id="SSF56801">
    <property type="entry name" value="Acetyl-CoA synthetase-like"/>
    <property type="match status" value="2"/>
</dbReference>
<dbReference type="Proteomes" id="UP000014629">
    <property type="component" value="Unassembled WGS sequence"/>
</dbReference>
<dbReference type="Pfam" id="PF00501">
    <property type="entry name" value="AMP-binding"/>
    <property type="match status" value="2"/>
</dbReference>
<dbReference type="PROSITE" id="PS52004">
    <property type="entry name" value="KS3_2"/>
    <property type="match status" value="1"/>
</dbReference>
<dbReference type="GO" id="GO:0044550">
    <property type="term" value="P:secondary metabolite biosynthetic process"/>
    <property type="evidence" value="ECO:0007669"/>
    <property type="project" value="UniProtKB-ARBA"/>
</dbReference>
<dbReference type="InterPro" id="IPR010071">
    <property type="entry name" value="AA_adenyl_dom"/>
</dbReference>
<dbReference type="GO" id="GO:0031177">
    <property type="term" value="F:phosphopantetheine binding"/>
    <property type="evidence" value="ECO:0007669"/>
    <property type="project" value="InterPro"/>
</dbReference>
<dbReference type="InterPro" id="IPR042099">
    <property type="entry name" value="ANL_N_sf"/>
</dbReference>
<dbReference type="FunFam" id="3.40.50.980:FF:000001">
    <property type="entry name" value="Non-ribosomal peptide synthetase"/>
    <property type="match status" value="1"/>
</dbReference>
<dbReference type="CDD" id="cd19540">
    <property type="entry name" value="LCL_NRPS-like"/>
    <property type="match status" value="1"/>
</dbReference>
<feature type="domain" description="Carrier" evidence="9">
    <location>
        <begin position="704"/>
        <end position="778"/>
    </location>
</feature>
<dbReference type="InterPro" id="IPR045851">
    <property type="entry name" value="AMP-bd_C_sf"/>
</dbReference>
<dbReference type="Gene3D" id="3.40.50.12780">
    <property type="entry name" value="N-terminal domain of ligase-like"/>
    <property type="match status" value="1"/>
</dbReference>
<evidence type="ECO:0000256" key="6">
    <source>
        <dbReference type="ARBA" id="ARBA00022737"/>
    </source>
</evidence>
<dbReference type="SMART" id="SM00825">
    <property type="entry name" value="PKS_KS"/>
    <property type="match status" value="1"/>
</dbReference>
<dbReference type="InterPro" id="IPR020841">
    <property type="entry name" value="PKS_Beta-ketoAc_synthase_dom"/>
</dbReference>
<dbReference type="Gene3D" id="2.30.38.10">
    <property type="entry name" value="Luciferase, Domain 3"/>
    <property type="match status" value="1"/>
</dbReference>
<gene>
    <name evidence="11" type="ORF">STRAU_5116</name>
</gene>
<sequence>MAIIGVALALPDAGDLDTLHENLADGRVSVRPPARDRIHHVGASADADYVTMAYLDRIDLFDHRFFGLSLREAELMDPHQRIALQLAHRAIENAGYAPAALRGSKTAVVLSAPTPGYASLYADEDPQQILGSLPSATAARISYVFDFAGPASVVDTACSGSLTALATAVENLRGGRADLAVAGGLNVLSVPLTRQTHEPLRGVESPGAVCRPFDAEADGTAIGEGGGLVLLKRLSDALSDGDHIHGVLSGIAVNHNGFRATSMSAPSAYGQAEVIVEAWRQAGADAIDLVECHGSATPLGDVVEANGLQLAFAEAGFAGPCGIGGVKGNVGHLDQAAGMAGLFKVLAGLRHGTRYPNPNFRSPNPLVDVSGPIQVETAAAPWVPSSGVRRAGLSSLGLTGTNVHAVIEEPPNDRAALPGSTSELVTLSAKSASALATSAARVAAFLDETDHHLAAVAHVLNRGRDDHPFRWAGVAHDAGELAASLRETTFGTAPRSAKVVLLFSGDGELGDATWDRLSESYDGLAGVGGSGSAGERLADRLCATYELVRSLGVSELQLVGSGVGNLAIRRLRGQDVDTRDAPITDEVNESGLRRAVAEFADQGAVMVELGADGALSRAIRRVAPELPVVRMFSDPSRDGVLGALAELYALGVDIEWDRFYAGRQLPRVEVPTYPFEEVSCWCLPPGGPTPAPVPAVTPESVPRRSAGAPQLEIANVWREVLKAEVGPDSNYFELGGTSIAGISVLREIERRFGVRLTFADLFRCPTVRELAALVDSSREAPTADGWTIPVLPRGGRLPLSFNQEQLWYLDRLNPNSPLYNLPTRARYHGPFALDAFRDALGDLVRRHEILRTRILDDDGVPYVLADLQEPALEVLDLRGQPETELARVVEEITTRPFDLATGPLLRTTVIRLADEDHMVLYSWHHIVFDGWVPEVFYREIGELYAARREGRTPRLPDLPVQYADYAAWQRSWLADGRMERGLEFWRTELSDLSPAELPLDRPRPKTQSYAGNLLKFELHPDLARELRAFSTRENVTTFVTMLAVIDALLHLWAGHRDVVVGVATSGRTNPATHGLIGYFNNVLPFRTPVGPELSFRDLVHRCTSTVTGVLDHEEIPFGKIVAELGGHRDPSRHPVFTVGYTHQNNHAPTGELPGTTVSHDSEDVDGIAPGTAKCDLTIGVFDQEGAPMDAFLEYAVDLFDVTTMRRLVAMFQEIVAAAMADPDRPLRDLLTADTADTPDTADTTGTPAVTGPTGHDPVNGATVPVPDISLPELFERQVAITPDAVAVVSGAESITYRELHTRADHLARALSARGIGPESVVAVAVERSPRYVAAILAVTRAGGAYLPVDPGQPAERIRLLIDDARPALVLTDGGILPDLPCPVMDMKASAPETDESPVPGAAPAAQHRPHRYYPDQLAYVMYTSGSTGAPKGVGITHRDVVAFAVDRGWSAATQDRVLCHTPLTFDPSVYELWVPLLRGGRVVMAPPERLSSGTLAQLVADEGITSVFLTTGLFNVLVEEDVTCLAGLREVWTGGERAQPSALRKALDACPRTTFKHGYGPTETTICATARAMDAAEDFDADIPIGRPMDNVRAHVLDEALRPVPPGTAGELYLAGEGLARGYLGRPGLTAERFVAGPFGPPGERMYRTGDVARWTPDGELVFQGRVDDQVKIRGFRIELGEIQAVLAAHPAAVEAAVVAREDQDKGKYLLGYVVARDGVTAEEFRTYLAGRLPEFMVPSAIVVLDRMPWTPAGKLDKAALPEPEVAASAYRAPRTESEKVLCGLFADLLGVERVGVDDGFFELGGHSLLATRLVSRIRTALNAEVPIQAVFEAPTVAALAERLQAGTPVRPPLRRVARRPDRVPLSFAQRRLWFLDRFEGPSAAWNIPLTLRLTGTLDAEALSLAVRDVIHRHESLRTVVFEEEGVPFQRVLPADEALLDLPVVDVEPDGLADAVAAAVARPFDLAAEIPVRTSLFRSGPDEHVLVLLVHHIAADGESAAPLARDLSAAYDARRGGTRPRWPELPVQYADFTLWQQELLEDANSPVASQVAYWRAELAGVRPVRLPVDRPRPPVASHRGDAVEFRLDPALLDAVDELARARGATAPMVLQAALAVLLHQLGGGEDITIGSPIAGRVDEALADSVGFFLNTWVLRADLSGSPSFETVVDRVRGKALAAYDQQDVPFEKLVEILNPERSTAYDPLFQVLFVWRKAEGPGFALGGLDATMEAVPITTAKSDLFLNLTEIPGQGVHGRLEYATDLFDRVTAELFVSRYEAVLRQVVADPGRRAVDVLMAGERERLLGEPATPVTAAPDVTVPELFERQAAAAPDAIAVSCDGVSLTYGELNVRANRLARALVERGARPEALVGLALPRSVDLVVGMLGIWKSGAGYVPIDPRHPSGRAAVVLSEARPEFVLTDLDELDLTTGDDANLDSGVRPGNAAYVMYTSGSTGTPKGAVITHGCVAHDVARLVELIGLRPGQRVLASTSVGFDVSVFEVMASLSAGATIEVVQDVVECGAWSGQVVSAVPSVLAQVGDQIKADTVVFAGEPLTAGLVDRVRDAMPGTRMINAYGQSESFYATAFRIPDETDPGVVPIGTPLGTMRAYVLGPGLGLVPSGVVGELYVAGEVGRGYLARAGLTAERFVADPYGPAGSRMYRTGDLARWNQDGELECVGRVDAQLKVRGVRIEPGEVEAALVACAGVAQAAVAAVDGGRGTRLVGYVVPAEVSGYDVDLGVDVAEIRRSLAGRLPEFMVPSQVVTLDRLPLTPSGKVDRAALPDPGFAAAAYRAPGSPVEEVLAGVYADVLGLEWVGADDDFFAVGGDSIRSIQVVSRARALGVGITPRQIFESRTVAALAAVASAGEEGVELAELDGGGAGWMPLPPIARHAGGRFPRFSMAVMVDLPPDIDETLLVATLTAVVDHHDMLRSRLLPDDGGLVVGAPGTVDVAGLLRRAEGERDRAAELDAATGRLDPEAGVMAQFVWFDPGAGTAGRLLMVLHHLVADGVSWRTLLPDLAAAWAQLREGRAPVLPPVGTSARRWAHALAAEASRPERAAELSYWKDVLDGPDPLLGSRRLDPGLDTVATLDSVRVDLPDQATEALLSMLPAKFRCGTQDGLLAGLALALAQWRRERGVTESSSLIALEGHGREEALVPGSDLSRTVGWFTSAFPARLDVAGSELDEAFAGGPAAGGALKTVKEQLLSVPDKGLGYGMLRYLNPETGADLGSYSEPQIAFNYLGRFSTADMPGDLRGLGWTPVADKDSMDIAPDADMPALAEIQISVMVVDSEDGPRPQATLYFATGVLTRTDVEELARHWCDALTGLARHVTRPDAGGLTPSDLPLVTVAQQDIEKWERRYGRLADAWPLTREQSSMLPHTMRPDQAYDPYHVQMAFQVTGQVDAARMRAAGQAVLDRHANLRVAVARRADGEPVQVVIDGVELPWHEHDLSGLGEEECDRALQELRLEDQAAHFDPATPPLVRMTLVRLGEDRAELLLTASHLVFDGWSVPLLLQELLRLYGSGADPSVLPEVRPYRDFLGWLAEQDRGASERAWADELDGHKPTLLAEPSESDPGGVDTVEVPVSAETADALSRRAAELSVTLNTVVQGAWASVLADLTGRDDVVFGATVSGRPPEVIGVDAMVGLFVNTVPVRVRRSPESTWAELLTELHDRQGRLMEHHQFGRTDCRQADTQVVFQSFPKDRSGIREANTAAGIAITGVSTVNGTRYPLVVGVTVDPHLSVSLSYQRHLFDPDTAAGLAERLAGTFAGLAGR</sequence>
<dbReference type="Gene3D" id="1.10.1240.100">
    <property type="match status" value="1"/>
</dbReference>
<evidence type="ECO:0000256" key="3">
    <source>
        <dbReference type="ARBA" id="ARBA00022450"/>
    </source>
</evidence>
<dbReference type="PATRIC" id="fig|1286094.4.peg.5055"/>